<evidence type="ECO:0000256" key="1">
    <source>
        <dbReference type="SAM" id="MobiDB-lite"/>
    </source>
</evidence>
<gene>
    <name evidence="2" type="ORF">Mal64_21600</name>
</gene>
<protein>
    <submittedName>
        <fullName evidence="2">Tetratricopeptide repeat protein</fullName>
    </submittedName>
</protein>
<feature type="compositionally biased region" description="Polar residues" evidence="1">
    <location>
        <begin position="781"/>
        <end position="829"/>
    </location>
</feature>
<dbReference type="Gene3D" id="1.25.40.10">
    <property type="entry name" value="Tetratricopeptide repeat domain"/>
    <property type="match status" value="2"/>
</dbReference>
<dbReference type="AlphaFoldDB" id="A0A5C5ZQU4"/>
<dbReference type="EMBL" id="SJPQ01000002">
    <property type="protein sequence ID" value="TWT88673.1"/>
    <property type="molecule type" value="Genomic_DNA"/>
</dbReference>
<sequence>MVMHNRSKDAPAHQASPWIRPAAGLLAGALWLGAGASLATEPAADAEPAEAQLAIPQLTEPQPAAPLQPTPLQPTMQLPETEQATTEQATTEQADASNDAAPHDAIVQVASEEPAAEASPSSDSALTLDSVLVAVRQEEGERAPSEGEDVLEPISQFSEYEPELAEPQPAAAPRDVSKRVSVSDLNGSLEDDSTTVSPASFHGVTPGVTSRVELVDAWGKAASTQAVGEGSAEVLHYPVASDSRVDVLVEDRVVRLLRITLAEPEPTAALAKRLRIESVESVDIRDATGELLGVAYPEKGVMLLIAEGDAEASGADEDPAATHIVLQELDAEAFALRAELRPADEPTKALADLEQALALDPKNAHAQWLMAGWETRIGKSDRAEAHAAAAVRLDPENASYRIRWADTLLGVGQYDQAVLEARKVIDDQDAPDAARAQALHTLGRLASLGDQEIESKAIGFHNAAIALADSVATLPEGADRRAAKELLVGAHLAVAKQIARGEYARQAEVVAEWIGRASGLAEEAIVSGDCDLGLRMQVAIGALDTLAEMKPTKDPGPWIKEADETAQAMLEGCDDELERANTSWLHGVAHAHALRVEHTRREPDAALAYGAKAIELLSGGAEPRAESSEAQLQVGQLYFYIGAVNAIHKQDHAEAVAWFDKARSMMDIDRPQSELFVPRREGETLVSMAVSYWDQDQREVAIELTETGAEQMERAHTAGVLEEKSLSVPYGNLATMHRRLGNRETAAKFSKMARLSRPDSEPNDEVAQAPAAAPASPPARNGQTASRQSGSKTAAATQPSLQPMNSLARRTQDQRSQAQGSNPQSGSDASTSSRPIRRRSPVTGRMLVR</sequence>
<dbReference type="OrthoDB" id="225570at2"/>
<feature type="compositionally biased region" description="Pro residues" evidence="1">
    <location>
        <begin position="63"/>
        <end position="72"/>
    </location>
</feature>
<proteinExistence type="predicted"/>
<feature type="compositionally biased region" description="Low complexity" evidence="1">
    <location>
        <begin position="40"/>
        <end position="62"/>
    </location>
</feature>
<evidence type="ECO:0000313" key="3">
    <source>
        <dbReference type="Proteomes" id="UP000315440"/>
    </source>
</evidence>
<dbReference type="RefSeq" id="WP_146399926.1">
    <property type="nucleotide sequence ID" value="NZ_SJPQ01000002.1"/>
</dbReference>
<keyword evidence="3" id="KW-1185">Reference proteome</keyword>
<feature type="region of interest" description="Disordered" evidence="1">
    <location>
        <begin position="739"/>
        <end position="849"/>
    </location>
</feature>
<organism evidence="2 3">
    <name type="scientific">Pseudobythopirellula maris</name>
    <dbReference type="NCBI Taxonomy" id="2527991"/>
    <lineage>
        <taxon>Bacteria</taxon>
        <taxon>Pseudomonadati</taxon>
        <taxon>Planctomycetota</taxon>
        <taxon>Planctomycetia</taxon>
        <taxon>Pirellulales</taxon>
        <taxon>Lacipirellulaceae</taxon>
        <taxon>Pseudobythopirellula</taxon>
    </lineage>
</organism>
<feature type="compositionally biased region" description="Low complexity" evidence="1">
    <location>
        <begin position="73"/>
        <end position="94"/>
    </location>
</feature>
<accession>A0A5C5ZQU4</accession>
<evidence type="ECO:0000313" key="2">
    <source>
        <dbReference type="EMBL" id="TWT88673.1"/>
    </source>
</evidence>
<dbReference type="Proteomes" id="UP000315440">
    <property type="component" value="Unassembled WGS sequence"/>
</dbReference>
<dbReference type="SUPFAM" id="SSF48452">
    <property type="entry name" value="TPR-like"/>
    <property type="match status" value="1"/>
</dbReference>
<name>A0A5C5ZQU4_9BACT</name>
<reference evidence="2 3" key="1">
    <citation type="submission" date="2019-02" db="EMBL/GenBank/DDBJ databases">
        <title>Deep-cultivation of Planctomycetes and their phenomic and genomic characterization uncovers novel biology.</title>
        <authorList>
            <person name="Wiegand S."/>
            <person name="Jogler M."/>
            <person name="Boedeker C."/>
            <person name="Pinto D."/>
            <person name="Vollmers J."/>
            <person name="Rivas-Marin E."/>
            <person name="Kohn T."/>
            <person name="Peeters S.H."/>
            <person name="Heuer A."/>
            <person name="Rast P."/>
            <person name="Oberbeckmann S."/>
            <person name="Bunk B."/>
            <person name="Jeske O."/>
            <person name="Meyerdierks A."/>
            <person name="Storesund J.E."/>
            <person name="Kallscheuer N."/>
            <person name="Luecker S."/>
            <person name="Lage O.M."/>
            <person name="Pohl T."/>
            <person name="Merkel B.J."/>
            <person name="Hornburger P."/>
            <person name="Mueller R.-W."/>
            <person name="Bruemmer F."/>
            <person name="Labrenz M."/>
            <person name="Spormann A.M."/>
            <person name="Op Den Camp H."/>
            <person name="Overmann J."/>
            <person name="Amann R."/>
            <person name="Jetten M.S.M."/>
            <person name="Mascher T."/>
            <person name="Medema M.H."/>
            <person name="Devos D.P."/>
            <person name="Kaster A.-K."/>
            <person name="Ovreas L."/>
            <person name="Rohde M."/>
            <person name="Galperin M.Y."/>
            <person name="Jogler C."/>
        </authorList>
    </citation>
    <scope>NUCLEOTIDE SEQUENCE [LARGE SCALE GENOMIC DNA]</scope>
    <source>
        <strain evidence="2 3">Mal64</strain>
    </source>
</reference>
<dbReference type="InterPro" id="IPR011990">
    <property type="entry name" value="TPR-like_helical_dom_sf"/>
</dbReference>
<comment type="caution">
    <text evidence="2">The sequence shown here is derived from an EMBL/GenBank/DDBJ whole genome shotgun (WGS) entry which is preliminary data.</text>
</comment>
<feature type="region of interest" description="Disordered" evidence="1">
    <location>
        <begin position="40"/>
        <end position="100"/>
    </location>
</feature>